<dbReference type="EMBL" id="CADCWK010000311">
    <property type="protein sequence ID" value="CAA9571911.1"/>
    <property type="molecule type" value="Genomic_DNA"/>
</dbReference>
<feature type="compositionally biased region" description="Basic and acidic residues" evidence="1">
    <location>
        <begin position="207"/>
        <end position="221"/>
    </location>
</feature>
<feature type="compositionally biased region" description="Basic and acidic residues" evidence="1">
    <location>
        <begin position="79"/>
        <end position="106"/>
    </location>
</feature>
<feature type="non-terminal residue" evidence="2">
    <location>
        <position position="300"/>
    </location>
</feature>
<name>A0A6J4V837_9BACT</name>
<feature type="compositionally biased region" description="Basic residues" evidence="1">
    <location>
        <begin position="107"/>
        <end position="122"/>
    </location>
</feature>
<protein>
    <submittedName>
        <fullName evidence="2">Dipeptide transport system permease protein DppC</fullName>
    </submittedName>
</protein>
<feature type="region of interest" description="Disordered" evidence="1">
    <location>
        <begin position="1"/>
        <end position="300"/>
    </location>
</feature>
<dbReference type="AlphaFoldDB" id="A0A6J4V837"/>
<proteinExistence type="predicted"/>
<feature type="compositionally biased region" description="Basic residues" evidence="1">
    <location>
        <begin position="1"/>
        <end position="12"/>
    </location>
</feature>
<reference evidence="2" key="1">
    <citation type="submission" date="2020-02" db="EMBL/GenBank/DDBJ databases">
        <authorList>
            <person name="Meier V. D."/>
        </authorList>
    </citation>
    <scope>NUCLEOTIDE SEQUENCE</scope>
    <source>
        <strain evidence="2">AVDCRST_MAG33</strain>
    </source>
</reference>
<accession>A0A6J4V837</accession>
<feature type="compositionally biased region" description="Basic and acidic residues" evidence="1">
    <location>
        <begin position="277"/>
        <end position="286"/>
    </location>
</feature>
<feature type="non-terminal residue" evidence="2">
    <location>
        <position position="1"/>
    </location>
</feature>
<evidence type="ECO:0000256" key="1">
    <source>
        <dbReference type="SAM" id="MobiDB-lite"/>
    </source>
</evidence>
<feature type="compositionally biased region" description="Basic and acidic residues" evidence="1">
    <location>
        <begin position="47"/>
        <end position="60"/>
    </location>
</feature>
<gene>
    <name evidence="2" type="ORF">AVDCRST_MAG33-2616</name>
</gene>
<evidence type="ECO:0000313" key="2">
    <source>
        <dbReference type="EMBL" id="CAA9571911.1"/>
    </source>
</evidence>
<feature type="compositionally biased region" description="Basic residues" evidence="1">
    <location>
        <begin position="37"/>
        <end position="46"/>
    </location>
</feature>
<sequence length="300" mass="32607">DQYPRHAGRARSGHGAGSSALVVGRRPAAPGLAVHRGAGRRRRLRPVRRDDRAARPDPERAPGPAAPTHVAGRRFARLPARDRPARAGRAQPDDPWRPRLPRDRGHGHAGRGRPRGILRTARRVPPGPAGRGHDAARRRLHRPAIPDRRAGRHRRAGDQPGRPDAAGRAVGLGELHPRRPGVGPPGPGGALHPRRAVDWRPAAGADRPAHPAERDRPTDRPHHLRAHRNHPAGGLALLPRLRDPAAHRRLGADGQRGPRVPRQRLVAGGLPRRRDHAGRDLGEPGRRLAARRPGPDAEDM</sequence>
<organism evidence="2">
    <name type="scientific">uncultured Thermomicrobiales bacterium</name>
    <dbReference type="NCBI Taxonomy" id="1645740"/>
    <lineage>
        <taxon>Bacteria</taxon>
        <taxon>Pseudomonadati</taxon>
        <taxon>Thermomicrobiota</taxon>
        <taxon>Thermomicrobia</taxon>
        <taxon>Thermomicrobiales</taxon>
        <taxon>environmental samples</taxon>
    </lineage>
</organism>